<feature type="transmembrane region" description="Helical" evidence="7">
    <location>
        <begin position="175"/>
        <end position="192"/>
    </location>
</feature>
<dbReference type="SUPFAM" id="SSF103473">
    <property type="entry name" value="MFS general substrate transporter"/>
    <property type="match status" value="1"/>
</dbReference>
<keyword evidence="3" id="KW-1003">Cell membrane</keyword>
<evidence type="ECO:0000256" key="5">
    <source>
        <dbReference type="ARBA" id="ARBA00022989"/>
    </source>
</evidence>
<feature type="transmembrane region" description="Helical" evidence="7">
    <location>
        <begin position="267"/>
        <end position="285"/>
    </location>
</feature>
<dbReference type="CDD" id="cd06173">
    <property type="entry name" value="MFS_MefA_like"/>
    <property type="match status" value="1"/>
</dbReference>
<evidence type="ECO:0000256" key="1">
    <source>
        <dbReference type="ARBA" id="ARBA00004651"/>
    </source>
</evidence>
<feature type="transmembrane region" description="Helical" evidence="7">
    <location>
        <begin position="47"/>
        <end position="67"/>
    </location>
</feature>
<organism evidence="8 9">
    <name type="scientific">Bacillus atrophaeus (strain 1942)</name>
    <dbReference type="NCBI Taxonomy" id="720555"/>
    <lineage>
        <taxon>Bacteria</taxon>
        <taxon>Bacillati</taxon>
        <taxon>Bacillota</taxon>
        <taxon>Bacilli</taxon>
        <taxon>Bacillales</taxon>
        <taxon>Bacillaceae</taxon>
        <taxon>Bacillus</taxon>
    </lineage>
</organism>
<sequence length="423" mass="46090">MVKFIDGESVWKRNFNYLFYSRLVKISADSFAFNSILWLLIYDGEGAIGTALLIAVTFLPEAFLAPITGPFMKKNTLKFWMYFSDITRAAVVLIIPICYFNGFSPLWFVMALMILHSATGAAYNPASVAIIPQIVNEQGIQKANALLQSSAQIVRLGAFTLCGAILTFIGPAYTMLFALIFYLISGFLVLFIKYKAVQTKTMDLPAATQRGTYFGRLKRGFVLVRKHQILYPLAIYCIFMNLAAAPWEALSAVYVAEELNSLPITFSLLKAVTSGGAFLMGFLLAKVKVNKYGLLFVTAGIIEGIAFFITGMNTFLPLVFLAAFAFGAAVSAINVPEYTIIQTSVDEEDQPQVYAVIHMISNLSLPAGAIACGYAANAFGSGKVIAVGGAIEILAGIGILLFTKLAKAQRSDLIREREASVHI</sequence>
<feature type="transmembrane region" description="Helical" evidence="7">
    <location>
        <begin position="353"/>
        <end position="376"/>
    </location>
</feature>
<keyword evidence="4 7" id="KW-0812">Transmembrane</keyword>
<keyword evidence="5 7" id="KW-1133">Transmembrane helix</keyword>
<evidence type="ECO:0000256" key="2">
    <source>
        <dbReference type="ARBA" id="ARBA00022448"/>
    </source>
</evidence>
<dbReference type="Gene3D" id="1.20.1250.20">
    <property type="entry name" value="MFS general substrate transporter like domains"/>
    <property type="match status" value="1"/>
</dbReference>
<evidence type="ECO:0000256" key="3">
    <source>
        <dbReference type="ARBA" id="ARBA00022475"/>
    </source>
</evidence>
<dbReference type="Proteomes" id="UP000006867">
    <property type="component" value="Chromosome"/>
</dbReference>
<keyword evidence="9" id="KW-1185">Reference proteome</keyword>
<dbReference type="RefSeq" id="WP_013390655.1">
    <property type="nucleotide sequence ID" value="NC_014639.1"/>
</dbReference>
<dbReference type="EMBL" id="CP002207">
    <property type="protein sequence ID" value="ADP33820.1"/>
    <property type="molecule type" value="Genomic_DNA"/>
</dbReference>
<feature type="transmembrane region" description="Helical" evidence="7">
    <location>
        <begin position="79"/>
        <end position="100"/>
    </location>
</feature>
<feature type="transmembrane region" description="Helical" evidence="7">
    <location>
        <begin position="292"/>
        <end position="309"/>
    </location>
</feature>
<evidence type="ECO:0000313" key="8">
    <source>
        <dbReference type="EMBL" id="ADP33820.1"/>
    </source>
</evidence>
<feature type="transmembrane region" description="Helical" evidence="7">
    <location>
        <begin position="315"/>
        <end position="333"/>
    </location>
</feature>
<dbReference type="PANTHER" id="PTHR23513:SF9">
    <property type="entry name" value="ENTEROBACTIN EXPORTER ENTS"/>
    <property type="match status" value="1"/>
</dbReference>
<evidence type="ECO:0000256" key="6">
    <source>
        <dbReference type="ARBA" id="ARBA00023136"/>
    </source>
</evidence>
<name>A0ABM5M117_BACA1</name>
<evidence type="ECO:0000256" key="4">
    <source>
        <dbReference type="ARBA" id="ARBA00022692"/>
    </source>
</evidence>
<dbReference type="InterPro" id="IPR036259">
    <property type="entry name" value="MFS_trans_sf"/>
</dbReference>
<evidence type="ECO:0000313" key="9">
    <source>
        <dbReference type="Proteomes" id="UP000006867"/>
    </source>
</evidence>
<evidence type="ECO:0000256" key="7">
    <source>
        <dbReference type="SAM" id="Phobius"/>
    </source>
</evidence>
<protein>
    <submittedName>
        <fullName evidence="8">Efflux protein</fullName>
    </submittedName>
</protein>
<proteinExistence type="predicted"/>
<accession>A0ABM5M117</accession>
<reference evidence="8 9" key="1">
    <citation type="journal article" date="2011" name="Front. Microbiol.">
        <title>Genomic signatures of strain selection and enhancement in Bacillus atrophaeus var. globigii, a historical biowarfare simulant.</title>
        <authorList>
            <person name="Gibbons H.S."/>
            <person name="Broomall S.M."/>
            <person name="McNew L.A."/>
            <person name="Daligault H."/>
            <person name="Chapman C."/>
            <person name="Bruce D."/>
            <person name="Karavis M."/>
            <person name="Krepps M."/>
            <person name="McGregor P.A."/>
            <person name="Hong C."/>
            <person name="Park K.H."/>
            <person name="Akmal A."/>
            <person name="Feldman A."/>
            <person name="Lin J.S."/>
            <person name="Chang W.E."/>
            <person name="Higgs B.W."/>
            <person name="Demirev P."/>
            <person name="Lindquist J."/>
            <person name="Liem A."/>
            <person name="Fochler E."/>
            <person name="Read T.D."/>
            <person name="Tapia R."/>
            <person name="Johnson S."/>
            <person name="Bishop-Lilly K.A."/>
            <person name="Detter C."/>
            <person name="Han C."/>
            <person name="Sozhamannan S."/>
            <person name="Rosenzweig C.N."/>
            <person name="Skowronski E.W."/>
        </authorList>
    </citation>
    <scope>NUCLEOTIDE SEQUENCE [LARGE SCALE GENOMIC DNA]</scope>
    <source>
        <strain evidence="8 9">1942</strain>
    </source>
</reference>
<comment type="subcellular location">
    <subcellularLocation>
        <location evidence="1">Cell membrane</location>
        <topology evidence="1">Multi-pass membrane protein</topology>
    </subcellularLocation>
</comment>
<dbReference type="InterPro" id="IPR011701">
    <property type="entry name" value="MFS"/>
</dbReference>
<keyword evidence="6 7" id="KW-0472">Membrane</keyword>
<dbReference type="Pfam" id="PF07690">
    <property type="entry name" value="MFS_1"/>
    <property type="match status" value="1"/>
</dbReference>
<feature type="transmembrane region" description="Helical" evidence="7">
    <location>
        <begin position="229"/>
        <end position="247"/>
    </location>
</feature>
<gene>
    <name evidence="8" type="ordered locus">BATR1942_14490</name>
</gene>
<keyword evidence="2" id="KW-0813">Transport</keyword>
<feature type="transmembrane region" description="Helical" evidence="7">
    <location>
        <begin position="23"/>
        <end position="41"/>
    </location>
</feature>
<feature type="transmembrane region" description="Helical" evidence="7">
    <location>
        <begin position="382"/>
        <end position="402"/>
    </location>
</feature>
<dbReference type="PANTHER" id="PTHR23513">
    <property type="entry name" value="INTEGRAL MEMBRANE EFFLUX PROTEIN-RELATED"/>
    <property type="match status" value="1"/>
</dbReference>